<dbReference type="Proteomes" id="UP001470230">
    <property type="component" value="Unassembled WGS sequence"/>
</dbReference>
<proteinExistence type="predicted"/>
<accession>A0ABR2GX51</accession>
<evidence type="ECO:0000256" key="2">
    <source>
        <dbReference type="ARBA" id="ARBA00022679"/>
    </source>
</evidence>
<dbReference type="Pfam" id="PF00644">
    <property type="entry name" value="PARP"/>
    <property type="match status" value="1"/>
</dbReference>
<evidence type="ECO:0000256" key="1">
    <source>
        <dbReference type="ARBA" id="ARBA00022676"/>
    </source>
</evidence>
<evidence type="ECO:0000313" key="7">
    <source>
        <dbReference type="Proteomes" id="UP001470230"/>
    </source>
</evidence>
<organism evidence="6 7">
    <name type="scientific">Tritrichomonas musculus</name>
    <dbReference type="NCBI Taxonomy" id="1915356"/>
    <lineage>
        <taxon>Eukaryota</taxon>
        <taxon>Metamonada</taxon>
        <taxon>Parabasalia</taxon>
        <taxon>Tritrichomonadida</taxon>
        <taxon>Tritrichomonadidae</taxon>
        <taxon>Tritrichomonas</taxon>
    </lineage>
</organism>
<keyword evidence="4" id="KW-0520">NAD</keyword>
<evidence type="ECO:0000313" key="6">
    <source>
        <dbReference type="EMBL" id="KAK8838509.1"/>
    </source>
</evidence>
<protein>
    <submittedName>
        <fullName evidence="6">Poly [ADP-ribose] polymerase 6</fullName>
    </submittedName>
</protein>
<dbReference type="SUPFAM" id="SSF56399">
    <property type="entry name" value="ADP-ribosylation"/>
    <property type="match status" value="1"/>
</dbReference>
<evidence type="ECO:0000259" key="5">
    <source>
        <dbReference type="PROSITE" id="PS50030"/>
    </source>
</evidence>
<sequence length="615" mass="70096">MNTFGNSSEMNENDQDSFINETQSFGPGTSQPPIPGNGDFVEVADFNVQKTSIYSWLSEDMHGISVDWNNYIFPVSIFIPRSFIPVSLQILCDFCVNEDILKIQFDQKNSQSSIEIRVTHPTLGEDFPGSIYIQDIVNKFIKKDLEIKKYYKSAPLVLFFNTEFEPNSESINTLVKKGFDQLQSEKALANCNNDYAKSIQLLQTGKFDSCDQLDVTSIIRYDENPIMYLVMEILDSLYDLEDHCCICRDPILRVLKPSPCEKSICRAQYSTMKLGISLISEIKRDIQLSDFLFTIFVSAIGTHFLIPPPPPLTSEALSVQRISEREQVHQAFDPSNKDLPLNHDPEYLKSVIKKIPSFQKLISFSNDEHLKSEIGNEAFRLLQFVLLTNRAQMVSLSSLKLDLPMFQSEKCHQFMRIEASQERESIFQQMKKVHGSFYLWHGSDVDKWHSILRNGLINTSRIKGMVLNGDACGPGIYLASDSSTSNGFSHLDSNKWPFSMMEKNFKVIALCEVIKLPLNTNQKIDVKVKNAATGQLETKTLEGFLRDNGGCYTLTLEEACIVRFVFTNFTNYIDVIQNNPSRQVPSFDKIAQKQIAQEQIAREKIAQKRIEKETK</sequence>
<dbReference type="SUPFAM" id="SSF46934">
    <property type="entry name" value="UBA-like"/>
    <property type="match status" value="1"/>
</dbReference>
<dbReference type="EMBL" id="JAPFFF010000055">
    <property type="protein sequence ID" value="KAK8838509.1"/>
    <property type="molecule type" value="Genomic_DNA"/>
</dbReference>
<dbReference type="Gene3D" id="1.10.8.10">
    <property type="entry name" value="DNA helicase RuvA subunit, C-terminal domain"/>
    <property type="match status" value="1"/>
</dbReference>
<evidence type="ECO:0000256" key="4">
    <source>
        <dbReference type="ARBA" id="ARBA00023027"/>
    </source>
</evidence>
<dbReference type="InterPro" id="IPR051838">
    <property type="entry name" value="ARTD_PARP"/>
</dbReference>
<feature type="domain" description="UBA" evidence="5">
    <location>
        <begin position="165"/>
        <end position="205"/>
    </location>
</feature>
<dbReference type="InterPro" id="IPR009060">
    <property type="entry name" value="UBA-like_sf"/>
</dbReference>
<dbReference type="PANTHER" id="PTHR21328">
    <property type="entry name" value="POLY ADP-RIBOSE POLYMERASE FAMILY, MEMBER PARP"/>
    <property type="match status" value="1"/>
</dbReference>
<dbReference type="InterPro" id="IPR015940">
    <property type="entry name" value="UBA"/>
</dbReference>
<evidence type="ECO:0000256" key="3">
    <source>
        <dbReference type="ARBA" id="ARBA00022695"/>
    </source>
</evidence>
<reference evidence="6 7" key="1">
    <citation type="submission" date="2024-04" db="EMBL/GenBank/DDBJ databases">
        <title>Tritrichomonas musculus Genome.</title>
        <authorList>
            <person name="Alves-Ferreira E."/>
            <person name="Grigg M."/>
            <person name="Lorenzi H."/>
            <person name="Galac M."/>
        </authorList>
    </citation>
    <scope>NUCLEOTIDE SEQUENCE [LARGE SCALE GENOMIC DNA]</scope>
    <source>
        <strain evidence="6 7">EAF2021</strain>
    </source>
</reference>
<dbReference type="InterPro" id="IPR012317">
    <property type="entry name" value="Poly(ADP-ribose)pol_cat_dom"/>
</dbReference>
<keyword evidence="1" id="KW-0328">Glycosyltransferase</keyword>
<name>A0ABR2GX51_9EUKA</name>
<keyword evidence="2" id="KW-0808">Transferase</keyword>
<comment type="caution">
    <text evidence="6">The sequence shown here is derived from an EMBL/GenBank/DDBJ whole genome shotgun (WGS) entry which is preliminary data.</text>
</comment>
<keyword evidence="3" id="KW-0548">Nucleotidyltransferase</keyword>
<keyword evidence="7" id="KW-1185">Reference proteome</keyword>
<dbReference type="PROSITE" id="PS50030">
    <property type="entry name" value="UBA"/>
    <property type="match status" value="1"/>
</dbReference>
<gene>
    <name evidence="6" type="ORF">M9Y10_033137</name>
</gene>
<dbReference type="Gene3D" id="3.90.228.10">
    <property type="match status" value="1"/>
</dbReference>